<gene>
    <name evidence="1" type="ORF">L1987_49769</name>
</gene>
<evidence type="ECO:0000313" key="2">
    <source>
        <dbReference type="Proteomes" id="UP001056120"/>
    </source>
</evidence>
<protein>
    <submittedName>
        <fullName evidence="1">Uncharacterized protein</fullName>
    </submittedName>
</protein>
<sequence>MESARSLHLDSLKIATLELVCDKDSLQKVCEEEALLKNLLDSLYIELENIKNEHEELKEKEAKTKSVGESKVTGTLYSESRLSVEQYINFVKALKVVNWQE</sequence>
<dbReference type="Proteomes" id="UP001056120">
    <property type="component" value="Linkage Group LG16"/>
</dbReference>
<organism evidence="1 2">
    <name type="scientific">Smallanthus sonchifolius</name>
    <dbReference type="NCBI Taxonomy" id="185202"/>
    <lineage>
        <taxon>Eukaryota</taxon>
        <taxon>Viridiplantae</taxon>
        <taxon>Streptophyta</taxon>
        <taxon>Embryophyta</taxon>
        <taxon>Tracheophyta</taxon>
        <taxon>Spermatophyta</taxon>
        <taxon>Magnoliopsida</taxon>
        <taxon>eudicotyledons</taxon>
        <taxon>Gunneridae</taxon>
        <taxon>Pentapetalae</taxon>
        <taxon>asterids</taxon>
        <taxon>campanulids</taxon>
        <taxon>Asterales</taxon>
        <taxon>Asteraceae</taxon>
        <taxon>Asteroideae</taxon>
        <taxon>Heliantheae alliance</taxon>
        <taxon>Millerieae</taxon>
        <taxon>Smallanthus</taxon>
    </lineage>
</organism>
<dbReference type="EMBL" id="CM042033">
    <property type="protein sequence ID" value="KAI3775200.1"/>
    <property type="molecule type" value="Genomic_DNA"/>
</dbReference>
<accession>A0ACB9FVN3</accession>
<evidence type="ECO:0000313" key="1">
    <source>
        <dbReference type="EMBL" id="KAI3775200.1"/>
    </source>
</evidence>
<reference evidence="2" key="1">
    <citation type="journal article" date="2022" name="Mol. Ecol. Resour.">
        <title>The genomes of chicory, endive, great burdock and yacon provide insights into Asteraceae palaeo-polyploidization history and plant inulin production.</title>
        <authorList>
            <person name="Fan W."/>
            <person name="Wang S."/>
            <person name="Wang H."/>
            <person name="Wang A."/>
            <person name="Jiang F."/>
            <person name="Liu H."/>
            <person name="Zhao H."/>
            <person name="Xu D."/>
            <person name="Zhang Y."/>
        </authorList>
    </citation>
    <scope>NUCLEOTIDE SEQUENCE [LARGE SCALE GENOMIC DNA]</scope>
    <source>
        <strain evidence="2">cv. Yunnan</strain>
    </source>
</reference>
<reference evidence="1 2" key="2">
    <citation type="journal article" date="2022" name="Mol. Ecol. Resour.">
        <title>The genomes of chicory, endive, great burdock and yacon provide insights into Asteraceae paleo-polyploidization history and plant inulin production.</title>
        <authorList>
            <person name="Fan W."/>
            <person name="Wang S."/>
            <person name="Wang H."/>
            <person name="Wang A."/>
            <person name="Jiang F."/>
            <person name="Liu H."/>
            <person name="Zhao H."/>
            <person name="Xu D."/>
            <person name="Zhang Y."/>
        </authorList>
    </citation>
    <scope>NUCLEOTIDE SEQUENCE [LARGE SCALE GENOMIC DNA]</scope>
    <source>
        <strain evidence="2">cv. Yunnan</strain>
        <tissue evidence="1">Leaves</tissue>
    </source>
</reference>
<proteinExistence type="predicted"/>
<name>A0ACB9FVN3_9ASTR</name>
<keyword evidence="2" id="KW-1185">Reference proteome</keyword>
<comment type="caution">
    <text evidence="1">The sequence shown here is derived from an EMBL/GenBank/DDBJ whole genome shotgun (WGS) entry which is preliminary data.</text>
</comment>